<organism evidence="3 4">
    <name type="scientific">Hymenobacter fodinae</name>
    <dbReference type="NCBI Taxonomy" id="2510796"/>
    <lineage>
        <taxon>Bacteria</taxon>
        <taxon>Pseudomonadati</taxon>
        <taxon>Bacteroidota</taxon>
        <taxon>Cytophagia</taxon>
        <taxon>Cytophagales</taxon>
        <taxon>Hymenobacteraceae</taxon>
        <taxon>Hymenobacter</taxon>
    </lineage>
</organism>
<evidence type="ECO:0000313" key="3">
    <source>
        <dbReference type="EMBL" id="TGE08188.1"/>
    </source>
</evidence>
<evidence type="ECO:0000256" key="1">
    <source>
        <dbReference type="SAM" id="MobiDB-lite"/>
    </source>
</evidence>
<comment type="caution">
    <text evidence="3">The sequence shown here is derived from an EMBL/GenBank/DDBJ whole genome shotgun (WGS) entry which is preliminary data.</text>
</comment>
<reference evidence="3 4" key="1">
    <citation type="submission" date="2019-04" db="EMBL/GenBank/DDBJ databases">
        <authorList>
            <person name="Feng G."/>
            <person name="Zhang J."/>
            <person name="Zhu H."/>
        </authorList>
    </citation>
    <scope>NUCLEOTIDE SEQUENCE [LARGE SCALE GENOMIC DNA]</scope>
    <source>
        <strain evidence="3 4">92R-1</strain>
    </source>
</reference>
<feature type="region of interest" description="Disordered" evidence="1">
    <location>
        <begin position="124"/>
        <end position="149"/>
    </location>
</feature>
<feature type="compositionally biased region" description="Basic and acidic residues" evidence="1">
    <location>
        <begin position="125"/>
        <end position="139"/>
    </location>
</feature>
<feature type="compositionally biased region" description="Basic residues" evidence="1">
    <location>
        <begin position="140"/>
        <end position="149"/>
    </location>
</feature>
<proteinExistence type="predicted"/>
<dbReference type="AlphaFoldDB" id="A0A4Z0P8A9"/>
<evidence type="ECO:0008006" key="5">
    <source>
        <dbReference type="Google" id="ProtNLM"/>
    </source>
</evidence>
<accession>A0A4Z0P8A9</accession>
<gene>
    <name evidence="3" type="ORF">EU556_10695</name>
</gene>
<feature type="chain" id="PRO_5021319505" description="Spy/CpxP family protein refolding chaperone" evidence="2">
    <location>
        <begin position="21"/>
        <end position="149"/>
    </location>
</feature>
<keyword evidence="2" id="KW-0732">Signal</keyword>
<dbReference type="Proteomes" id="UP000298337">
    <property type="component" value="Unassembled WGS sequence"/>
</dbReference>
<name>A0A4Z0P8A9_9BACT</name>
<protein>
    <recommendedName>
        <fullName evidence="5">Spy/CpxP family protein refolding chaperone</fullName>
    </recommendedName>
</protein>
<evidence type="ECO:0000313" key="4">
    <source>
        <dbReference type="Proteomes" id="UP000298337"/>
    </source>
</evidence>
<dbReference type="EMBL" id="SRLA01000002">
    <property type="protein sequence ID" value="TGE08188.1"/>
    <property type="molecule type" value="Genomic_DNA"/>
</dbReference>
<sequence>MKKMLVLLAAAVLVAGSASAQTAPANDQLVRQGPKGQGRLSITPEQRAELQSQRLTKQLGLSADQTTQVRSIALAEAQEMQAMRGNAGAGADRQAAMQSMKATRDKYDAQLKAVFTPDQLTKYNQLRDEQMERRQEGMKKGKLKTKSNS</sequence>
<feature type="signal peptide" evidence="2">
    <location>
        <begin position="1"/>
        <end position="20"/>
    </location>
</feature>
<evidence type="ECO:0000256" key="2">
    <source>
        <dbReference type="SAM" id="SignalP"/>
    </source>
</evidence>
<keyword evidence="4" id="KW-1185">Reference proteome</keyword>